<accession>A0A059FTM0</accession>
<dbReference type="EMBL" id="ARYK01000001">
    <property type="protein sequence ID" value="KCZ93861.1"/>
    <property type="molecule type" value="Genomic_DNA"/>
</dbReference>
<reference evidence="13 14" key="1">
    <citation type="journal article" date="2014" name="Antonie Van Leeuwenhoek">
        <title>Hyphomonas beringensis sp. nov. and Hyphomonas chukchiensis sp. nov., isolated from surface seawater of the Bering Sea and Chukchi Sea.</title>
        <authorList>
            <person name="Li C."/>
            <person name="Lai Q."/>
            <person name="Li G."/>
            <person name="Dong C."/>
            <person name="Wang J."/>
            <person name="Liao Y."/>
            <person name="Shao Z."/>
        </authorList>
    </citation>
    <scope>NUCLEOTIDE SEQUENCE [LARGE SCALE GENOMIC DNA]</scope>
    <source>
        <strain evidence="13 14">MHS-2</strain>
    </source>
</reference>
<evidence type="ECO:0000256" key="5">
    <source>
        <dbReference type="ARBA" id="ARBA00022519"/>
    </source>
</evidence>
<dbReference type="GO" id="GO:0008412">
    <property type="term" value="F:4-hydroxybenzoate polyprenyltransferase activity"/>
    <property type="evidence" value="ECO:0007669"/>
    <property type="project" value="UniProtKB-UniRule"/>
</dbReference>
<dbReference type="Proteomes" id="UP000025171">
    <property type="component" value="Unassembled WGS sequence"/>
</dbReference>
<dbReference type="RefSeq" id="WP_035612533.1">
    <property type="nucleotide sequence ID" value="NZ_ARYK01000001.1"/>
</dbReference>
<comment type="similarity">
    <text evidence="3 11">Belongs to the UbiA prenyltransferase family.</text>
</comment>
<feature type="transmembrane region" description="Helical" evidence="11">
    <location>
        <begin position="232"/>
        <end position="253"/>
    </location>
</feature>
<evidence type="ECO:0000256" key="12">
    <source>
        <dbReference type="NCBIfam" id="TIGR01474"/>
    </source>
</evidence>
<comment type="pathway">
    <text evidence="11">Cofactor biosynthesis; ubiquinone biosynthesis.</text>
</comment>
<dbReference type="PATRIC" id="fig|1280950.3.peg.152"/>
<name>A0A059FTM0_9PROT</name>
<dbReference type="InterPro" id="IPR039653">
    <property type="entry name" value="Prenyltransferase"/>
</dbReference>
<dbReference type="PROSITE" id="PS00943">
    <property type="entry name" value="UBIA"/>
    <property type="match status" value="1"/>
</dbReference>
<dbReference type="GO" id="GO:0006744">
    <property type="term" value="P:ubiquinone biosynthetic process"/>
    <property type="evidence" value="ECO:0007669"/>
    <property type="project" value="UniProtKB-UniRule"/>
</dbReference>
<dbReference type="Pfam" id="PF01040">
    <property type="entry name" value="UbiA"/>
    <property type="match status" value="1"/>
</dbReference>
<dbReference type="CDD" id="cd13959">
    <property type="entry name" value="PT_UbiA_COQ2"/>
    <property type="match status" value="1"/>
</dbReference>
<dbReference type="InterPro" id="IPR030470">
    <property type="entry name" value="UbiA_prenylTrfase_CS"/>
</dbReference>
<proteinExistence type="inferred from homology"/>
<comment type="cofactor">
    <cofactor evidence="1 11">
        <name>Mg(2+)</name>
        <dbReference type="ChEBI" id="CHEBI:18420"/>
    </cofactor>
</comment>
<sequence length="372" mass="40189">MTETETSPRALPADSALPGLLALLPDWMQPYALLARLDRPVGIWLLFLPCLIGLLFVRMRTGLYLVDFLWAPLFLIGAIAMRGAGCTWNDISDRDFDAQVSRTALRPLPSGAVTLSEAYIFMGAQLFVGGLVWLCLPADAKISALCALPLVAAYPFMKRITWWPQAWLGLTFNWGILVGAATAGSLSGPVIILYAALILWTLAYDTIYALQDREDDALIGVRSTARLFGKRAVLISFSFHMGAAALIALAAWVNGSQRAGAVTALAFLAHGLWQAARLKSSREADALAVFKSNVFAGALVAIGFLLAAMLPTPQPRSLFADHEILPAGPSSKVELPFGLEVKREPHIAGEETWMASDIVRALESEGVEVPEE</sequence>
<dbReference type="FunFam" id="1.10.357.140:FF:000008">
    <property type="entry name" value="4-hydroxybenzoate octaprenyltransferase"/>
    <property type="match status" value="1"/>
</dbReference>
<dbReference type="STRING" id="1280950.HJO_00760"/>
<evidence type="ECO:0000256" key="4">
    <source>
        <dbReference type="ARBA" id="ARBA00022475"/>
    </source>
</evidence>
<keyword evidence="11" id="KW-0460">Magnesium</keyword>
<evidence type="ECO:0000313" key="14">
    <source>
        <dbReference type="Proteomes" id="UP000025171"/>
    </source>
</evidence>
<feature type="transmembrane region" description="Helical" evidence="11">
    <location>
        <begin position="64"/>
        <end position="84"/>
    </location>
</feature>
<dbReference type="AlphaFoldDB" id="A0A059FTM0"/>
<comment type="function">
    <text evidence="11">Catalyzes the prenylation of para-hydroxybenzoate (PHB) with an all-trans polyprenyl group. Mediates the second step in the final reaction sequence of ubiquinone-8 (UQ-8) biosynthesis, which is the condensation of the polyisoprenoid side chain with PHB, generating the first membrane-bound Q intermediate 3-octaprenyl-4-hydroxybenzoate.</text>
</comment>
<dbReference type="eggNOG" id="COG0382">
    <property type="taxonomic scope" value="Bacteria"/>
</dbReference>
<dbReference type="InterPro" id="IPR000537">
    <property type="entry name" value="UbiA_prenyltransferase"/>
</dbReference>
<keyword evidence="5 11" id="KW-0997">Cell inner membrane</keyword>
<keyword evidence="6 11" id="KW-0808">Transferase</keyword>
<dbReference type="Gene3D" id="1.20.120.1780">
    <property type="entry name" value="UbiA prenyltransferase"/>
    <property type="match status" value="1"/>
</dbReference>
<evidence type="ECO:0000256" key="11">
    <source>
        <dbReference type="HAMAP-Rule" id="MF_01635"/>
    </source>
</evidence>
<evidence type="ECO:0000256" key="1">
    <source>
        <dbReference type="ARBA" id="ARBA00001946"/>
    </source>
</evidence>
<evidence type="ECO:0000256" key="8">
    <source>
        <dbReference type="ARBA" id="ARBA00022692"/>
    </source>
</evidence>
<gene>
    <name evidence="11" type="primary">ubiA</name>
    <name evidence="13" type="ORF">HJO_00760</name>
</gene>
<keyword evidence="4 11" id="KW-1003">Cell membrane</keyword>
<evidence type="ECO:0000256" key="3">
    <source>
        <dbReference type="ARBA" id="ARBA00005985"/>
    </source>
</evidence>
<dbReference type="InterPro" id="IPR044878">
    <property type="entry name" value="UbiA_sf"/>
</dbReference>
<dbReference type="NCBIfam" id="TIGR01474">
    <property type="entry name" value="ubiA_proteo"/>
    <property type="match status" value="1"/>
</dbReference>
<dbReference type="GO" id="GO:0005886">
    <property type="term" value="C:plasma membrane"/>
    <property type="evidence" value="ECO:0007669"/>
    <property type="project" value="UniProtKB-SubCell"/>
</dbReference>
<dbReference type="PANTHER" id="PTHR11048:SF28">
    <property type="entry name" value="4-HYDROXYBENZOATE POLYPRENYLTRANSFERASE, MITOCHONDRIAL"/>
    <property type="match status" value="1"/>
</dbReference>
<dbReference type="InterPro" id="IPR006370">
    <property type="entry name" value="HB_polyprenyltransferase-like"/>
</dbReference>
<feature type="transmembrane region" description="Helical" evidence="11">
    <location>
        <begin position="288"/>
        <end position="310"/>
    </location>
</feature>
<dbReference type="OrthoDB" id="9782418at2"/>
<feature type="transmembrane region" description="Helical" evidence="11">
    <location>
        <begin position="118"/>
        <end position="136"/>
    </location>
</feature>
<keyword evidence="7 11" id="KW-0831">Ubiquinone biosynthesis</keyword>
<dbReference type="UniPathway" id="UPA00232"/>
<evidence type="ECO:0000256" key="7">
    <source>
        <dbReference type="ARBA" id="ARBA00022688"/>
    </source>
</evidence>
<evidence type="ECO:0000256" key="2">
    <source>
        <dbReference type="ARBA" id="ARBA00004141"/>
    </source>
</evidence>
<evidence type="ECO:0000256" key="10">
    <source>
        <dbReference type="ARBA" id="ARBA00023136"/>
    </source>
</evidence>
<comment type="subcellular location">
    <subcellularLocation>
        <location evidence="11">Cell inner membrane</location>
        <topology evidence="11">Multi-pass membrane protein</topology>
    </subcellularLocation>
    <subcellularLocation>
        <location evidence="2">Membrane</location>
        <topology evidence="2">Multi-pass membrane protein</topology>
    </subcellularLocation>
</comment>
<keyword evidence="14" id="KW-1185">Reference proteome</keyword>
<evidence type="ECO:0000313" key="13">
    <source>
        <dbReference type="EMBL" id="KCZ93861.1"/>
    </source>
</evidence>
<feature type="transmembrane region" description="Helical" evidence="11">
    <location>
        <begin position="259"/>
        <end position="276"/>
    </location>
</feature>
<protein>
    <recommendedName>
        <fullName evidence="11 12">4-hydroxybenzoate octaprenyltransferase</fullName>
        <ecNumber evidence="11 12">2.5.1.39</ecNumber>
    </recommendedName>
    <alternativeName>
        <fullName evidence="11">4-HB polyprenyltransferase</fullName>
    </alternativeName>
</protein>
<keyword evidence="10 11" id="KW-0472">Membrane</keyword>
<evidence type="ECO:0000256" key="9">
    <source>
        <dbReference type="ARBA" id="ARBA00022989"/>
    </source>
</evidence>
<dbReference type="HAMAP" id="MF_01635">
    <property type="entry name" value="UbiA"/>
    <property type="match status" value="1"/>
</dbReference>
<dbReference type="PANTHER" id="PTHR11048">
    <property type="entry name" value="PRENYLTRANSFERASES"/>
    <property type="match status" value="1"/>
</dbReference>
<comment type="catalytic activity">
    <reaction evidence="11">
        <text>all-trans-octaprenyl diphosphate + 4-hydroxybenzoate = 4-hydroxy-3-(all-trans-octaprenyl)benzoate + diphosphate</text>
        <dbReference type="Rhea" id="RHEA:27782"/>
        <dbReference type="ChEBI" id="CHEBI:1617"/>
        <dbReference type="ChEBI" id="CHEBI:17879"/>
        <dbReference type="ChEBI" id="CHEBI:33019"/>
        <dbReference type="ChEBI" id="CHEBI:57711"/>
        <dbReference type="EC" id="2.5.1.39"/>
    </reaction>
</comment>
<evidence type="ECO:0000256" key="6">
    <source>
        <dbReference type="ARBA" id="ARBA00022679"/>
    </source>
</evidence>
<feature type="transmembrane region" description="Helical" evidence="11">
    <location>
        <begin position="41"/>
        <end position="57"/>
    </location>
</feature>
<dbReference type="FunFam" id="1.20.120.1780:FF:000001">
    <property type="entry name" value="4-hydroxybenzoate octaprenyltransferase"/>
    <property type="match status" value="1"/>
</dbReference>
<dbReference type="EC" id="2.5.1.39" evidence="11 12"/>
<keyword evidence="9 11" id="KW-1133">Transmembrane helix</keyword>
<dbReference type="Gene3D" id="1.10.357.140">
    <property type="entry name" value="UbiA prenyltransferase"/>
    <property type="match status" value="1"/>
</dbReference>
<organism evidence="13 14">
    <name type="scientific">Hyphomonas johnsonii MHS-2</name>
    <dbReference type="NCBI Taxonomy" id="1280950"/>
    <lineage>
        <taxon>Bacteria</taxon>
        <taxon>Pseudomonadati</taxon>
        <taxon>Pseudomonadota</taxon>
        <taxon>Alphaproteobacteria</taxon>
        <taxon>Hyphomonadales</taxon>
        <taxon>Hyphomonadaceae</taxon>
        <taxon>Hyphomonas</taxon>
    </lineage>
</organism>
<comment type="caution">
    <text evidence="13">The sequence shown here is derived from an EMBL/GenBank/DDBJ whole genome shotgun (WGS) entry which is preliminary data.</text>
</comment>
<keyword evidence="8 11" id="KW-0812">Transmembrane</keyword>